<accession>A0AA87U2S3</accession>
<sequence length="121" mass="13814">MRDLIESILPRTYLSELDEEYGVVDVEDILEVLDFETDARHLSSTSRALQKKFAIQHVEEPAGVFSAYTEMLSEIEHVNDWQPSGHVLHACSLRTFINRIADLDRRVKSEAFVLPLLDEAA</sequence>
<reference evidence="1 2" key="1">
    <citation type="submission" date="2014-05" db="EMBL/GenBank/DDBJ databases">
        <title>Whole genome shotgun sequence of Rhizobium rhizogenes NBRC 13257.</title>
        <authorList>
            <person name="Katano-Makiyama Y."/>
            <person name="Hosoyama A."/>
            <person name="Hashimoto M."/>
            <person name="Hosoyama Y."/>
            <person name="Noguchi M."/>
            <person name="Tsuchikane K."/>
            <person name="Kimura A."/>
            <person name="Ohji S."/>
            <person name="Ichikawa N."/>
            <person name="Yamazoe A."/>
            <person name="Fujita N."/>
        </authorList>
    </citation>
    <scope>NUCLEOTIDE SEQUENCE [LARGE SCALE GENOMIC DNA]</scope>
    <source>
        <strain evidence="1 2">NBRC 13257</strain>
    </source>
</reference>
<proteinExistence type="predicted"/>
<protein>
    <submittedName>
        <fullName evidence="1">Uncharacterized protein</fullName>
    </submittedName>
</protein>
<evidence type="ECO:0000313" key="1">
    <source>
        <dbReference type="EMBL" id="GAJ91901.1"/>
    </source>
</evidence>
<dbReference type="RefSeq" id="WP_042470387.1">
    <property type="nucleotide sequence ID" value="NZ_BAYX01000002.1"/>
</dbReference>
<dbReference type="AlphaFoldDB" id="A0AA87U2S3"/>
<gene>
    <name evidence="1" type="ORF">RRH01S_02_05700</name>
</gene>
<name>A0AA87U2S3_RHIRH</name>
<dbReference type="EMBL" id="BAYX01000002">
    <property type="protein sequence ID" value="GAJ91901.1"/>
    <property type="molecule type" value="Genomic_DNA"/>
</dbReference>
<evidence type="ECO:0000313" key="2">
    <source>
        <dbReference type="Proteomes" id="UP000026941"/>
    </source>
</evidence>
<organism evidence="1 2">
    <name type="scientific">Rhizobium rhizogenes NBRC 13257</name>
    <dbReference type="NCBI Taxonomy" id="1220581"/>
    <lineage>
        <taxon>Bacteria</taxon>
        <taxon>Pseudomonadati</taxon>
        <taxon>Pseudomonadota</taxon>
        <taxon>Alphaproteobacteria</taxon>
        <taxon>Hyphomicrobiales</taxon>
        <taxon>Rhizobiaceae</taxon>
        <taxon>Rhizobium/Agrobacterium group</taxon>
        <taxon>Rhizobium</taxon>
    </lineage>
</organism>
<comment type="caution">
    <text evidence="1">The sequence shown here is derived from an EMBL/GenBank/DDBJ whole genome shotgun (WGS) entry which is preliminary data.</text>
</comment>
<dbReference type="Proteomes" id="UP000026941">
    <property type="component" value="Unassembled WGS sequence"/>
</dbReference>